<feature type="chain" id="PRO_5020196803" description="FAS1 domain-containing protein" evidence="3">
    <location>
        <begin position="16"/>
        <end position="846"/>
    </location>
</feature>
<protein>
    <recommendedName>
        <fullName evidence="4">FAS1 domain-containing protein</fullName>
    </recommendedName>
</protein>
<name>A0A4T0X707_9ASCO</name>
<accession>A0A4T0X707</accession>
<dbReference type="STRING" id="52247.A0A4T0X707"/>
<evidence type="ECO:0000313" key="5">
    <source>
        <dbReference type="EMBL" id="TID31311.1"/>
    </source>
</evidence>
<dbReference type="OrthoDB" id="286301at2759"/>
<evidence type="ECO:0000259" key="4">
    <source>
        <dbReference type="PROSITE" id="PS50213"/>
    </source>
</evidence>
<dbReference type="InterPro" id="IPR036378">
    <property type="entry name" value="FAS1_dom_sf"/>
</dbReference>
<evidence type="ECO:0000256" key="2">
    <source>
        <dbReference type="SAM" id="Phobius"/>
    </source>
</evidence>
<dbReference type="Proteomes" id="UP000307173">
    <property type="component" value="Unassembled WGS sequence"/>
</dbReference>
<keyword evidence="2" id="KW-1133">Transmembrane helix</keyword>
<feature type="domain" description="FAS1" evidence="4">
    <location>
        <begin position="459"/>
        <end position="592"/>
    </location>
</feature>
<keyword evidence="6" id="KW-1185">Reference proteome</keyword>
<comment type="caution">
    <text evidence="5">The sequence shown here is derived from an EMBL/GenBank/DDBJ whole genome shotgun (WGS) entry which is preliminary data.</text>
</comment>
<dbReference type="PROSITE" id="PS50213">
    <property type="entry name" value="FAS1"/>
    <property type="match status" value="2"/>
</dbReference>
<dbReference type="AlphaFoldDB" id="A0A4T0X707"/>
<feature type="compositionally biased region" description="Polar residues" evidence="1">
    <location>
        <begin position="827"/>
        <end position="839"/>
    </location>
</feature>
<keyword evidence="2" id="KW-0472">Membrane</keyword>
<dbReference type="PANTHER" id="PTHR10900:SF77">
    <property type="entry name" value="FI19380P1"/>
    <property type="match status" value="1"/>
</dbReference>
<dbReference type="InterPro" id="IPR050904">
    <property type="entry name" value="Adhesion/Biosynth-related"/>
</dbReference>
<gene>
    <name evidence="5" type="ORF">CANINC_000099</name>
</gene>
<organism evidence="5 6">
    <name type="scientific">Pichia inconspicua</name>
    <dbReference type="NCBI Taxonomy" id="52247"/>
    <lineage>
        <taxon>Eukaryota</taxon>
        <taxon>Fungi</taxon>
        <taxon>Dikarya</taxon>
        <taxon>Ascomycota</taxon>
        <taxon>Saccharomycotina</taxon>
        <taxon>Pichiomycetes</taxon>
        <taxon>Pichiales</taxon>
        <taxon>Pichiaceae</taxon>
        <taxon>Pichia</taxon>
    </lineage>
</organism>
<dbReference type="Pfam" id="PF02469">
    <property type="entry name" value="Fasciclin"/>
    <property type="match status" value="2"/>
</dbReference>
<feature type="transmembrane region" description="Helical" evidence="2">
    <location>
        <begin position="756"/>
        <end position="786"/>
    </location>
</feature>
<feature type="signal peptide" evidence="3">
    <location>
        <begin position="1"/>
        <end position="15"/>
    </location>
</feature>
<feature type="region of interest" description="Disordered" evidence="1">
    <location>
        <begin position="824"/>
        <end position="846"/>
    </location>
</feature>
<dbReference type="EMBL" id="SELW01000021">
    <property type="protein sequence ID" value="TID31311.1"/>
    <property type="molecule type" value="Genomic_DNA"/>
</dbReference>
<evidence type="ECO:0000256" key="1">
    <source>
        <dbReference type="SAM" id="MobiDB-lite"/>
    </source>
</evidence>
<keyword evidence="3" id="KW-0732">Signal</keyword>
<dbReference type="InterPro" id="IPR000782">
    <property type="entry name" value="FAS1_domain"/>
</dbReference>
<proteinExistence type="predicted"/>
<dbReference type="PANTHER" id="PTHR10900">
    <property type="entry name" value="PERIOSTIN-RELATED"/>
    <property type="match status" value="1"/>
</dbReference>
<evidence type="ECO:0000256" key="3">
    <source>
        <dbReference type="SAM" id="SignalP"/>
    </source>
</evidence>
<evidence type="ECO:0000313" key="6">
    <source>
        <dbReference type="Proteomes" id="UP000307173"/>
    </source>
</evidence>
<dbReference type="SUPFAM" id="SSF82153">
    <property type="entry name" value="FAS1 domain"/>
    <property type="match status" value="3"/>
</dbReference>
<keyword evidence="2" id="KW-0812">Transmembrane</keyword>
<reference evidence="5 6" key="1">
    <citation type="journal article" date="2019" name="Front. Genet.">
        <title>Whole-Genome Sequencing of the Opportunistic Yeast Pathogen Candida inconspicua Uncovers Its Hybrid Origin.</title>
        <authorList>
            <person name="Mixao V."/>
            <person name="Hansen A.P."/>
            <person name="Saus E."/>
            <person name="Boekhout T."/>
            <person name="Lass-Florl C."/>
            <person name="Gabaldon T."/>
        </authorList>
    </citation>
    <scope>NUCLEOTIDE SEQUENCE [LARGE SCALE GENOMIC DNA]</scope>
    <source>
        <strain evidence="5 6">CBS 180</strain>
    </source>
</reference>
<dbReference type="SMART" id="SM00554">
    <property type="entry name" value="FAS1"/>
    <property type="match status" value="2"/>
</dbReference>
<sequence length="846" mass="93407">MQLFTLVLLLNAVVASIISGVHKDEDTPTVPTVSIIDVLSANASFSTLLRILQRSDLIDYLNEVGNVTFLAPINEAFHERGIPPDAKLTIDEINRFIIDEPLLRGDISGVKIMSTLNSQGSPYVEDVHIPILVDHRHDDDDRESYKIENANVISDDIYLGTYNNVVLTIDQLLLDPKESVCEYFGNALDRDTGKERFKTFSSFLISDRTCDSLQMTNMTLFVPSDDSLPFNRIERKYLLHVRGIKDKEKIVRNFLVDGMYGGSLGNTSVTNWNHDTMVLSSVHEGGEIVVDGIVHAKTSNYLLADGIVHYFSNELFDYDKSTTFPQFTARKYLIGLDLEDFVDEVDFRRLSTLIDDPSLEQTIFVSNDYAVMNSLQNQMLYHFVEGCDELNGASKLLTTKYCFSDTQFCQKVKLQRDDDDPQKFILNGNAEIINKDPIRVGNTSIYIINDDITPPPKLQVAIASELTDHGKSITLFKRFGLLKELSRGTSSTSTVLFPKTQLWNDLDLTFDYLLAHEELLSEVLYNLVIDDAVLYHNFEGTQTFLTHAGQTLHVSRLNDTTLILNGTTNIEISLDSEILFSNGVVHPVENELPLPSTLQVSVGDLVESLDSEEFLRIVEATNSTLGGYSVLLPPSNALRAENITAESNAEYLEDLVRLHLIPETSFAALEACYEGNNLANISTTLEGAHIACRLLASGNLMLSLAEGSDIEVRVLRRGRAIGSVNGTNGTSGGVGGVYLIDRPLNPQWLDRNSGKLYLHLPIVAILVGILIGVVLLMIVVGCCLVITVGGKSGGEPPVGVTEHTPLIVESVQIEAEETGVDGRNGGFESQYSMNSSTSPIAVRNEV</sequence>
<feature type="domain" description="FAS1" evidence="4">
    <location>
        <begin position="32"/>
        <end position="173"/>
    </location>
</feature>
<dbReference type="Gene3D" id="2.30.180.10">
    <property type="entry name" value="FAS1 domain"/>
    <property type="match status" value="2"/>
</dbReference>